<comment type="caution">
    <text evidence="2">The sequence shown here is derived from an EMBL/GenBank/DDBJ whole genome shotgun (WGS) entry which is preliminary data.</text>
</comment>
<feature type="compositionally biased region" description="Polar residues" evidence="1">
    <location>
        <begin position="345"/>
        <end position="356"/>
    </location>
</feature>
<keyword evidence="3" id="KW-1185">Reference proteome</keyword>
<evidence type="ECO:0000256" key="1">
    <source>
        <dbReference type="SAM" id="MobiDB-lite"/>
    </source>
</evidence>
<dbReference type="AlphaFoldDB" id="A0A553QN86"/>
<feature type="region of interest" description="Disordered" evidence="1">
    <location>
        <begin position="339"/>
        <end position="372"/>
    </location>
</feature>
<evidence type="ECO:0000313" key="3">
    <source>
        <dbReference type="Proteomes" id="UP000316079"/>
    </source>
</evidence>
<name>A0A553QN86_9TELE</name>
<sequence length="372" mass="40857">MLNEAEMLVTGHRLKIALTHRYTPSLCESNSSLLNADSMTLCNSDARTVTRECLFLLTHSTGKKEENKLRLTSCGLPELPIRNTSAALVLQPEEAEDSRADRMRCEWETCRRGGLEMFLQWASAVGEPESDENWKTALPEQRLIHSPSHSGVCWAAGSHDCEWTQQMFLEPARAGIKREGCGGGGGHPVVGAQWTADLSRSRTVESMSKSVKSKIHILSKSSEGLTSAHLTERGISSDKPGGRSASEHWLRSYQTEMRGSTHKLVHVHTNLKRNASVFSRAISPGTDTISYVTNTISLPAVSDGVMEVNWFQAIDSRVPHVALVRVSYHCFENRKYSSAAAGKQSPATDATGSSTSLKHRDTSGPWVLPVQM</sequence>
<reference evidence="2 3" key="1">
    <citation type="journal article" date="2019" name="Sci. Data">
        <title>Hybrid genome assembly and annotation of Danionella translucida.</title>
        <authorList>
            <person name="Kadobianskyi M."/>
            <person name="Schulze L."/>
            <person name="Schuelke M."/>
            <person name="Judkewitz B."/>
        </authorList>
    </citation>
    <scope>NUCLEOTIDE SEQUENCE [LARGE SCALE GENOMIC DNA]</scope>
    <source>
        <strain evidence="2 3">Bolton</strain>
    </source>
</reference>
<evidence type="ECO:0000313" key="2">
    <source>
        <dbReference type="EMBL" id="TRY91216.1"/>
    </source>
</evidence>
<dbReference type="EMBL" id="SRMA01025764">
    <property type="protein sequence ID" value="TRY91216.1"/>
    <property type="molecule type" value="Genomic_DNA"/>
</dbReference>
<dbReference type="Proteomes" id="UP000316079">
    <property type="component" value="Unassembled WGS sequence"/>
</dbReference>
<organism evidence="2 3">
    <name type="scientific">Danionella cerebrum</name>
    <dbReference type="NCBI Taxonomy" id="2873325"/>
    <lineage>
        <taxon>Eukaryota</taxon>
        <taxon>Metazoa</taxon>
        <taxon>Chordata</taxon>
        <taxon>Craniata</taxon>
        <taxon>Vertebrata</taxon>
        <taxon>Euteleostomi</taxon>
        <taxon>Actinopterygii</taxon>
        <taxon>Neopterygii</taxon>
        <taxon>Teleostei</taxon>
        <taxon>Ostariophysi</taxon>
        <taxon>Cypriniformes</taxon>
        <taxon>Danionidae</taxon>
        <taxon>Danioninae</taxon>
        <taxon>Danionella</taxon>
    </lineage>
</organism>
<gene>
    <name evidence="2" type="ORF">DNTS_018846</name>
</gene>
<proteinExistence type="predicted"/>
<protein>
    <submittedName>
        <fullName evidence="2">Uncharacterized protein</fullName>
    </submittedName>
</protein>
<accession>A0A553QN86</accession>